<dbReference type="Proteomes" id="UP000824162">
    <property type="component" value="Unassembled WGS sequence"/>
</dbReference>
<dbReference type="InterPro" id="IPR001469">
    <property type="entry name" value="ATP_synth_F1_dsu/esu"/>
</dbReference>
<keyword evidence="8" id="KW-0375">Hydrogen ion transport</keyword>
<dbReference type="CDD" id="cd12152">
    <property type="entry name" value="F1-ATPase_delta"/>
    <property type="match status" value="1"/>
</dbReference>
<dbReference type="Gene3D" id="1.20.5.440">
    <property type="entry name" value="ATP synthase delta/epsilon subunit, C-terminal domain"/>
    <property type="match status" value="1"/>
</dbReference>
<accession>A0A9D1PR32</accession>
<proteinExistence type="inferred from homology"/>
<evidence type="ECO:0000256" key="5">
    <source>
        <dbReference type="ARBA" id="ARBA00023136"/>
    </source>
</evidence>
<keyword evidence="7 8" id="KW-0066">ATP synthesis</keyword>
<dbReference type="PANTHER" id="PTHR13822:SF10">
    <property type="entry name" value="ATP SYNTHASE EPSILON CHAIN, CHLOROPLASTIC"/>
    <property type="match status" value="1"/>
</dbReference>
<evidence type="ECO:0000256" key="1">
    <source>
        <dbReference type="ARBA" id="ARBA00004202"/>
    </source>
</evidence>
<feature type="domain" description="ATP synthase F1 complex delta/epsilon subunit N-terminal" evidence="11">
    <location>
        <begin position="7"/>
        <end position="84"/>
    </location>
</feature>
<dbReference type="SUPFAM" id="SSF51344">
    <property type="entry name" value="Epsilon subunit of F1F0-ATP synthase N-terminal domain"/>
    <property type="match status" value="1"/>
</dbReference>
<dbReference type="GO" id="GO:0005524">
    <property type="term" value="F:ATP binding"/>
    <property type="evidence" value="ECO:0007669"/>
    <property type="project" value="UniProtKB-UniRule"/>
</dbReference>
<evidence type="ECO:0000256" key="8">
    <source>
        <dbReference type="HAMAP-Rule" id="MF_00530"/>
    </source>
</evidence>
<comment type="function">
    <text evidence="8">Produces ATP from ADP in the presence of a proton gradient across the membrane.</text>
</comment>
<comment type="subunit">
    <text evidence="8 9">F-type ATPases have 2 components, CF(1) - the catalytic core - and CF(0) - the membrane proton channel. CF(1) has five subunits: alpha(3), beta(3), gamma(1), delta(1), epsilon(1). CF(0) has three main subunits: a, b and c.</text>
</comment>
<keyword evidence="6 8" id="KW-0139">CF(1)</keyword>
<sequence>MDEKKTFKLDILASDKPFYSGMCEMLVFPALDGEQGVLPHHEPTVTCTREGELRYKVDGEWRYAAVSKGIVEIMPSYVILLADTVEDPEEIDIRRAEEARERAREQLRQKQSIREYYQTQAALNRALSRLKVSNRKMKY</sequence>
<dbReference type="GO" id="GO:0045259">
    <property type="term" value="C:proton-transporting ATP synthase complex"/>
    <property type="evidence" value="ECO:0007669"/>
    <property type="project" value="UniProtKB-KW"/>
</dbReference>
<protein>
    <recommendedName>
        <fullName evidence="8">ATP synthase epsilon chain</fullName>
    </recommendedName>
    <alternativeName>
        <fullName evidence="8">ATP synthase F1 sector epsilon subunit</fullName>
    </alternativeName>
    <alternativeName>
        <fullName evidence="8">F-ATPase epsilon subunit</fullName>
    </alternativeName>
</protein>
<dbReference type="Gene3D" id="2.60.15.10">
    <property type="entry name" value="F0F1 ATP synthase delta/epsilon subunit, N-terminal"/>
    <property type="match status" value="1"/>
</dbReference>
<reference evidence="12" key="2">
    <citation type="submission" date="2021-04" db="EMBL/GenBank/DDBJ databases">
        <authorList>
            <person name="Gilroy R."/>
        </authorList>
    </citation>
    <scope>NUCLEOTIDE SEQUENCE</scope>
    <source>
        <strain evidence="12">5790</strain>
    </source>
</reference>
<evidence type="ECO:0000256" key="3">
    <source>
        <dbReference type="ARBA" id="ARBA00022448"/>
    </source>
</evidence>
<dbReference type="PANTHER" id="PTHR13822">
    <property type="entry name" value="ATP SYNTHASE DELTA/EPSILON CHAIN"/>
    <property type="match status" value="1"/>
</dbReference>
<dbReference type="EMBL" id="DXIJ01000013">
    <property type="protein sequence ID" value="HIV85319.1"/>
    <property type="molecule type" value="Genomic_DNA"/>
</dbReference>
<dbReference type="GO" id="GO:0046933">
    <property type="term" value="F:proton-transporting ATP synthase activity, rotational mechanism"/>
    <property type="evidence" value="ECO:0007669"/>
    <property type="project" value="UniProtKB-UniRule"/>
</dbReference>
<dbReference type="Pfam" id="PF02823">
    <property type="entry name" value="ATP-synt_DE_N"/>
    <property type="match status" value="1"/>
</dbReference>
<dbReference type="InterPro" id="IPR020547">
    <property type="entry name" value="ATP_synth_F1_esu_C"/>
</dbReference>
<evidence type="ECO:0000313" key="13">
    <source>
        <dbReference type="Proteomes" id="UP000824162"/>
    </source>
</evidence>
<comment type="similarity">
    <text evidence="2 8 9">Belongs to the ATPase epsilon chain family.</text>
</comment>
<dbReference type="Pfam" id="PF00401">
    <property type="entry name" value="ATP-synt_DE"/>
    <property type="match status" value="1"/>
</dbReference>
<keyword evidence="3 8" id="KW-0813">Transport</keyword>
<keyword evidence="5 8" id="KW-0472">Membrane</keyword>
<dbReference type="InterPro" id="IPR036794">
    <property type="entry name" value="ATP_F1_dsu/esu_C_sf"/>
</dbReference>
<dbReference type="SUPFAM" id="SSF46604">
    <property type="entry name" value="Epsilon subunit of F1F0-ATP synthase C-terminal domain"/>
    <property type="match status" value="1"/>
</dbReference>
<evidence type="ECO:0000256" key="7">
    <source>
        <dbReference type="ARBA" id="ARBA00023310"/>
    </source>
</evidence>
<dbReference type="InterPro" id="IPR020546">
    <property type="entry name" value="ATP_synth_F1_dsu/esu_N"/>
</dbReference>
<evidence type="ECO:0000259" key="11">
    <source>
        <dbReference type="Pfam" id="PF02823"/>
    </source>
</evidence>
<feature type="domain" description="ATP synthase epsilon subunit C-terminal" evidence="10">
    <location>
        <begin position="89"/>
        <end position="133"/>
    </location>
</feature>
<name>A0A9D1PR32_9FIRM</name>
<evidence type="ECO:0000256" key="2">
    <source>
        <dbReference type="ARBA" id="ARBA00005712"/>
    </source>
</evidence>
<comment type="caution">
    <text evidence="12">The sequence shown here is derived from an EMBL/GenBank/DDBJ whole genome shotgun (WGS) entry which is preliminary data.</text>
</comment>
<dbReference type="AlphaFoldDB" id="A0A9D1PR32"/>
<evidence type="ECO:0000313" key="12">
    <source>
        <dbReference type="EMBL" id="HIV85319.1"/>
    </source>
</evidence>
<comment type="subcellular location">
    <subcellularLocation>
        <location evidence="1 8">Cell membrane</location>
        <topology evidence="1 8">Peripheral membrane protein</topology>
    </subcellularLocation>
</comment>
<dbReference type="HAMAP" id="MF_00530">
    <property type="entry name" value="ATP_synth_epsil_bac"/>
    <property type="match status" value="1"/>
</dbReference>
<dbReference type="InterPro" id="IPR036771">
    <property type="entry name" value="ATPsynth_dsu/esu_N"/>
</dbReference>
<reference evidence="12" key="1">
    <citation type="journal article" date="2021" name="PeerJ">
        <title>Extensive microbial diversity within the chicken gut microbiome revealed by metagenomics and culture.</title>
        <authorList>
            <person name="Gilroy R."/>
            <person name="Ravi A."/>
            <person name="Getino M."/>
            <person name="Pursley I."/>
            <person name="Horton D.L."/>
            <person name="Alikhan N.F."/>
            <person name="Baker D."/>
            <person name="Gharbi K."/>
            <person name="Hall N."/>
            <person name="Watson M."/>
            <person name="Adriaenssens E.M."/>
            <person name="Foster-Nyarko E."/>
            <person name="Jarju S."/>
            <person name="Secka A."/>
            <person name="Antonio M."/>
            <person name="Oren A."/>
            <person name="Chaudhuri R.R."/>
            <person name="La Ragione R."/>
            <person name="Hildebrand F."/>
            <person name="Pallen M.J."/>
        </authorList>
    </citation>
    <scope>NUCLEOTIDE SEQUENCE</scope>
    <source>
        <strain evidence="12">5790</strain>
    </source>
</reference>
<dbReference type="GO" id="GO:0005886">
    <property type="term" value="C:plasma membrane"/>
    <property type="evidence" value="ECO:0007669"/>
    <property type="project" value="UniProtKB-SubCell"/>
</dbReference>
<evidence type="ECO:0000259" key="10">
    <source>
        <dbReference type="Pfam" id="PF00401"/>
    </source>
</evidence>
<keyword evidence="8" id="KW-1003">Cell membrane</keyword>
<evidence type="ECO:0000256" key="4">
    <source>
        <dbReference type="ARBA" id="ARBA00023065"/>
    </source>
</evidence>
<organism evidence="12 13">
    <name type="scientific">Candidatus Monoglobus merdigallinarum</name>
    <dbReference type="NCBI Taxonomy" id="2838698"/>
    <lineage>
        <taxon>Bacteria</taxon>
        <taxon>Bacillati</taxon>
        <taxon>Bacillota</taxon>
        <taxon>Clostridia</taxon>
        <taxon>Monoglobales</taxon>
        <taxon>Monoglobaceae</taxon>
        <taxon>Monoglobus</taxon>
    </lineage>
</organism>
<evidence type="ECO:0000256" key="6">
    <source>
        <dbReference type="ARBA" id="ARBA00023196"/>
    </source>
</evidence>
<gene>
    <name evidence="8 12" type="primary">atpC</name>
    <name evidence="12" type="ORF">H9900_00745</name>
</gene>
<evidence type="ECO:0000256" key="9">
    <source>
        <dbReference type="RuleBase" id="RU003656"/>
    </source>
</evidence>
<dbReference type="NCBIfam" id="TIGR01216">
    <property type="entry name" value="ATP_synt_epsi"/>
    <property type="match status" value="1"/>
</dbReference>
<keyword evidence="4 8" id="KW-0406">Ion transport</keyword>